<evidence type="ECO:0000256" key="2">
    <source>
        <dbReference type="ARBA" id="ARBA00007615"/>
    </source>
</evidence>
<accession>A0A1Q8TDF6</accession>
<dbReference type="Proteomes" id="UP000186806">
    <property type="component" value="Unassembled WGS sequence"/>
</dbReference>
<feature type="signal peptide" evidence="10">
    <location>
        <begin position="1"/>
        <end position="22"/>
    </location>
</feature>
<keyword evidence="6 10" id="KW-0732">Signal</keyword>
<keyword evidence="11" id="KW-0449">Lipoprotein</keyword>
<dbReference type="NCBIfam" id="TIGR00547">
    <property type="entry name" value="lolA"/>
    <property type="match status" value="1"/>
</dbReference>
<dbReference type="RefSeq" id="WP_075369074.1">
    <property type="nucleotide sequence ID" value="NZ_MSDQ01000020.1"/>
</dbReference>
<dbReference type="GO" id="GO:0030288">
    <property type="term" value="C:outer membrane-bounded periplasmic space"/>
    <property type="evidence" value="ECO:0007669"/>
    <property type="project" value="TreeGrafter"/>
</dbReference>
<evidence type="ECO:0000256" key="6">
    <source>
        <dbReference type="ARBA" id="ARBA00022729"/>
    </source>
</evidence>
<dbReference type="AlphaFoldDB" id="A0A1Q8TDF6"/>
<dbReference type="PANTHER" id="PTHR35869">
    <property type="entry name" value="OUTER-MEMBRANE LIPOPROTEIN CARRIER PROTEIN"/>
    <property type="match status" value="1"/>
</dbReference>
<evidence type="ECO:0000256" key="1">
    <source>
        <dbReference type="ARBA" id="ARBA00004418"/>
    </source>
</evidence>
<gene>
    <name evidence="10" type="primary">lolA</name>
    <name evidence="11" type="ORF">BTW10_08745</name>
</gene>
<name>A0A1Q8TDF6_9GAMM</name>
<dbReference type="STRING" id="223900.GCA_000821045_01520"/>
<dbReference type="GO" id="GO:0042953">
    <property type="term" value="P:lipoprotein transport"/>
    <property type="evidence" value="ECO:0007669"/>
    <property type="project" value="InterPro"/>
</dbReference>
<evidence type="ECO:0000256" key="3">
    <source>
        <dbReference type="ARBA" id="ARBA00011245"/>
    </source>
</evidence>
<dbReference type="PANTHER" id="PTHR35869:SF1">
    <property type="entry name" value="OUTER-MEMBRANE LIPOPROTEIN CARRIER PROTEIN"/>
    <property type="match status" value="1"/>
</dbReference>
<organism evidence="11 12">
    <name type="scientific">Chromohalobacter japonicus</name>
    <dbReference type="NCBI Taxonomy" id="223900"/>
    <lineage>
        <taxon>Bacteria</taxon>
        <taxon>Pseudomonadati</taxon>
        <taxon>Pseudomonadota</taxon>
        <taxon>Gammaproteobacteria</taxon>
        <taxon>Oceanospirillales</taxon>
        <taxon>Halomonadaceae</taxon>
        <taxon>Chromohalobacter</taxon>
    </lineage>
</organism>
<dbReference type="InterPro" id="IPR029046">
    <property type="entry name" value="LolA/LolB/LppX"/>
</dbReference>
<dbReference type="SUPFAM" id="SSF89392">
    <property type="entry name" value="Prokaryotic lipoproteins and lipoprotein localization factors"/>
    <property type="match status" value="1"/>
</dbReference>
<evidence type="ECO:0000256" key="8">
    <source>
        <dbReference type="ARBA" id="ARBA00022927"/>
    </source>
</evidence>
<evidence type="ECO:0000256" key="10">
    <source>
        <dbReference type="HAMAP-Rule" id="MF_00240"/>
    </source>
</evidence>
<dbReference type="InterPro" id="IPR004564">
    <property type="entry name" value="OM_lipoprot_carrier_LolA-like"/>
</dbReference>
<sequence length="208" mass="23111" precursor="true">MRTFKLALALGAALALPGMAQADGVERLTDLLEPLESYSADFEQQILDGSGQRLQKVEGHMWLSRPGKFHWEVDAPYQQVVVSDGDKVYLYDPDLQQVSVRPLDTRVTHTPALLLSGSAEALTENYEVTSRQESGIETFTLIPKAPDTLFESLELTFEDDRLEGLQMEDSTGQRTAINFDDIDVNEDISASRFEFEIPDGADVIREGG</sequence>
<evidence type="ECO:0000256" key="5">
    <source>
        <dbReference type="ARBA" id="ARBA00022448"/>
    </source>
</evidence>
<comment type="similarity">
    <text evidence="2 10">Belongs to the LolA family.</text>
</comment>
<dbReference type="EMBL" id="MSDQ01000020">
    <property type="protein sequence ID" value="OLO11706.1"/>
    <property type="molecule type" value="Genomic_DNA"/>
</dbReference>
<evidence type="ECO:0000256" key="4">
    <source>
        <dbReference type="ARBA" id="ARBA00014035"/>
    </source>
</evidence>
<dbReference type="InterPro" id="IPR018323">
    <property type="entry name" value="OM_lipoprot_carrier_LolA_Pbac"/>
</dbReference>
<evidence type="ECO:0000256" key="7">
    <source>
        <dbReference type="ARBA" id="ARBA00022764"/>
    </source>
</evidence>
<comment type="subcellular location">
    <subcellularLocation>
        <location evidence="1 10">Periplasm</location>
    </subcellularLocation>
</comment>
<comment type="subunit">
    <text evidence="3 10">Monomer.</text>
</comment>
<comment type="function">
    <text evidence="10">Participates in the translocation of lipoproteins from the inner membrane to the outer membrane. Only forms a complex with a lipoprotein if the residue after the N-terminal Cys is not an aspartate (The Asp acts as a targeting signal to indicate that the lipoprotein should stay in the inner membrane).</text>
</comment>
<keyword evidence="12" id="KW-1185">Reference proteome</keyword>
<keyword evidence="5 10" id="KW-0813">Transport</keyword>
<keyword evidence="9 10" id="KW-0143">Chaperone</keyword>
<dbReference type="Pfam" id="PF03548">
    <property type="entry name" value="LolA"/>
    <property type="match status" value="1"/>
</dbReference>
<dbReference type="GO" id="GO:0044874">
    <property type="term" value="P:lipoprotein localization to outer membrane"/>
    <property type="evidence" value="ECO:0007669"/>
    <property type="project" value="UniProtKB-UniRule"/>
</dbReference>
<evidence type="ECO:0000313" key="11">
    <source>
        <dbReference type="EMBL" id="OLO11706.1"/>
    </source>
</evidence>
<evidence type="ECO:0000256" key="9">
    <source>
        <dbReference type="ARBA" id="ARBA00023186"/>
    </source>
</evidence>
<comment type="caution">
    <text evidence="11">The sequence shown here is derived from an EMBL/GenBank/DDBJ whole genome shotgun (WGS) entry which is preliminary data.</text>
</comment>
<feature type="chain" id="PRO_5013414051" description="Outer-membrane lipoprotein carrier protein" evidence="10">
    <location>
        <begin position="23"/>
        <end position="208"/>
    </location>
</feature>
<dbReference type="Gene3D" id="2.50.20.10">
    <property type="entry name" value="Lipoprotein localisation LolA/LolB/LppX"/>
    <property type="match status" value="1"/>
</dbReference>
<reference evidence="11 12" key="1">
    <citation type="submission" date="2016-12" db="EMBL/GenBank/DDBJ databases">
        <title>Draft genome sequences of strains Salinicola socius SMB35, Salinicola sp. MH3R3-1 and Chromohalobacter sp. SMB17 from the Verkhnekamsk potash mining region of Russia.</title>
        <authorList>
            <person name="Mavrodi D.V."/>
            <person name="Olsson B.E."/>
            <person name="Korsakova E.S."/>
            <person name="Pyankova A."/>
            <person name="Mavrodi O.V."/>
            <person name="Plotnikova E.G."/>
        </authorList>
    </citation>
    <scope>NUCLEOTIDE SEQUENCE [LARGE SCALE GENOMIC DNA]</scope>
    <source>
        <strain evidence="11 12">SMB17</strain>
    </source>
</reference>
<evidence type="ECO:0000313" key="12">
    <source>
        <dbReference type="Proteomes" id="UP000186806"/>
    </source>
</evidence>
<dbReference type="HAMAP" id="MF_00240">
    <property type="entry name" value="LolA"/>
    <property type="match status" value="1"/>
</dbReference>
<proteinExistence type="inferred from homology"/>
<protein>
    <recommendedName>
        <fullName evidence="4 10">Outer-membrane lipoprotein carrier protein</fullName>
    </recommendedName>
</protein>
<dbReference type="CDD" id="cd16325">
    <property type="entry name" value="LolA"/>
    <property type="match status" value="1"/>
</dbReference>
<keyword evidence="7 10" id="KW-0574">Periplasm</keyword>
<keyword evidence="8 10" id="KW-0653">Protein transport</keyword>